<feature type="transmembrane region" description="Helical" evidence="6">
    <location>
        <begin position="342"/>
        <end position="364"/>
    </location>
</feature>
<evidence type="ECO:0000313" key="7">
    <source>
        <dbReference type="EMBL" id="MBB2175838.1"/>
    </source>
</evidence>
<protein>
    <submittedName>
        <fullName evidence="7">LptF/LptG family permease</fullName>
    </submittedName>
</protein>
<dbReference type="PANTHER" id="PTHR33529">
    <property type="entry name" value="SLR0882 PROTEIN-RELATED"/>
    <property type="match status" value="1"/>
</dbReference>
<comment type="caution">
    <text evidence="7">The sequence shown here is derived from an EMBL/GenBank/DDBJ whole genome shotgun (WGS) entry which is preliminary data.</text>
</comment>
<comment type="subcellular location">
    <subcellularLocation>
        <location evidence="1">Cell membrane</location>
        <topology evidence="1">Multi-pass membrane protein</topology>
    </subcellularLocation>
</comment>
<feature type="transmembrane region" description="Helical" evidence="6">
    <location>
        <begin position="64"/>
        <end position="89"/>
    </location>
</feature>
<dbReference type="GO" id="GO:0015920">
    <property type="term" value="P:lipopolysaccharide transport"/>
    <property type="evidence" value="ECO:0007669"/>
    <property type="project" value="TreeGrafter"/>
</dbReference>
<evidence type="ECO:0000256" key="1">
    <source>
        <dbReference type="ARBA" id="ARBA00004651"/>
    </source>
</evidence>
<keyword evidence="8" id="KW-1185">Reference proteome</keyword>
<accession>A0A7W4J7A2</accession>
<reference evidence="7 8" key="1">
    <citation type="submission" date="2020-04" db="EMBL/GenBank/DDBJ databases">
        <title>Description of novel Gluconacetobacter.</title>
        <authorList>
            <person name="Sombolestani A."/>
        </authorList>
    </citation>
    <scope>NUCLEOTIDE SEQUENCE [LARGE SCALE GENOMIC DNA]</scope>
    <source>
        <strain evidence="7 8">LMG 21312</strain>
    </source>
</reference>
<sequence>MKRTGLPIGSGRGVLRRYLSRELISRVTATSLILVAMMEILALLEQLTPILDRHLGVGGVLYFLALRIPLLLGSVFPLSVLIGALIMLVQMTTANEIAILRAAGLSTPALVRLLLPGVMGLALVSAVIDDQVTPRAELALARWWNATDPHPETGHTFWFRSGTTLIDVGYITRGGQATGKLDLYQRDPSGRLNRVVHFEDAQFVKDAWTGRGGRQLTVSQATVDPGTFTATPADAGWPSRLRPADLVRLSMDSPPLAASTMVAILLDRLPSSQPPSYFRTALLDRALLPLTFIVMLLMAMPVVYIPPRTGSRSWIPVWCLGGGLLFIVFQGLMRALGNAGTLPALAATLPGIAIFAFGIAALMLRIEEKS</sequence>
<dbReference type="EMBL" id="JABEQH010000009">
    <property type="protein sequence ID" value="MBB2175838.1"/>
    <property type="molecule type" value="Genomic_DNA"/>
</dbReference>
<keyword evidence="2" id="KW-1003">Cell membrane</keyword>
<keyword evidence="5 6" id="KW-0472">Membrane</keyword>
<evidence type="ECO:0000256" key="6">
    <source>
        <dbReference type="SAM" id="Phobius"/>
    </source>
</evidence>
<dbReference type="Proteomes" id="UP000561066">
    <property type="component" value="Unassembled WGS sequence"/>
</dbReference>
<keyword evidence="3 6" id="KW-0812">Transmembrane</keyword>
<dbReference type="PANTHER" id="PTHR33529:SF2">
    <property type="entry name" value="LIPOPOLYSACCHARIDE EXPORT SYSTEM PERMEASE PROTEIN LPTG"/>
    <property type="match status" value="1"/>
</dbReference>
<evidence type="ECO:0000256" key="5">
    <source>
        <dbReference type="ARBA" id="ARBA00023136"/>
    </source>
</evidence>
<evidence type="ECO:0000313" key="8">
    <source>
        <dbReference type="Proteomes" id="UP000561066"/>
    </source>
</evidence>
<dbReference type="RefSeq" id="WP_182943024.1">
    <property type="nucleotide sequence ID" value="NZ_JABEQH010000009.1"/>
</dbReference>
<keyword evidence="4 6" id="KW-1133">Transmembrane helix</keyword>
<dbReference type="Pfam" id="PF03739">
    <property type="entry name" value="LptF_LptG"/>
    <property type="match status" value="1"/>
</dbReference>
<name>A0A7W4J7A2_9PROT</name>
<organism evidence="7 8">
    <name type="scientific">Gluconacetobacter johannae</name>
    <dbReference type="NCBI Taxonomy" id="112140"/>
    <lineage>
        <taxon>Bacteria</taxon>
        <taxon>Pseudomonadati</taxon>
        <taxon>Pseudomonadota</taxon>
        <taxon>Alphaproteobacteria</taxon>
        <taxon>Acetobacterales</taxon>
        <taxon>Acetobacteraceae</taxon>
        <taxon>Gluconacetobacter</taxon>
    </lineage>
</organism>
<feature type="transmembrane region" description="Helical" evidence="6">
    <location>
        <begin position="286"/>
        <end position="305"/>
    </location>
</feature>
<dbReference type="GO" id="GO:0043190">
    <property type="term" value="C:ATP-binding cassette (ABC) transporter complex"/>
    <property type="evidence" value="ECO:0007669"/>
    <property type="project" value="TreeGrafter"/>
</dbReference>
<evidence type="ECO:0000256" key="2">
    <source>
        <dbReference type="ARBA" id="ARBA00022475"/>
    </source>
</evidence>
<proteinExistence type="predicted"/>
<feature type="transmembrane region" description="Helical" evidence="6">
    <location>
        <begin position="317"/>
        <end position="336"/>
    </location>
</feature>
<evidence type="ECO:0000256" key="4">
    <source>
        <dbReference type="ARBA" id="ARBA00022989"/>
    </source>
</evidence>
<dbReference type="AlphaFoldDB" id="A0A7W4J7A2"/>
<evidence type="ECO:0000256" key="3">
    <source>
        <dbReference type="ARBA" id="ARBA00022692"/>
    </source>
</evidence>
<feature type="transmembrane region" description="Helical" evidence="6">
    <location>
        <begin position="23"/>
        <end position="44"/>
    </location>
</feature>
<gene>
    <name evidence="7" type="ORF">HLH21_07805</name>
</gene>
<dbReference type="InterPro" id="IPR005495">
    <property type="entry name" value="LptG/LptF_permease"/>
</dbReference>